<evidence type="ECO:0000313" key="4">
    <source>
        <dbReference type="EMBL" id="OAD74881.1"/>
    </source>
</evidence>
<dbReference type="InterPro" id="IPR027806">
    <property type="entry name" value="HARBI1_dom"/>
</dbReference>
<dbReference type="VEuPathDB" id="FungiDB:PHYBLDRAFT_61071"/>
<dbReference type="EMBL" id="KV440978">
    <property type="protein sequence ID" value="OAD74881.1"/>
    <property type="molecule type" value="Genomic_DNA"/>
</dbReference>
<comment type="cofactor">
    <cofactor evidence="1">
        <name>a divalent metal cation</name>
        <dbReference type="ChEBI" id="CHEBI:60240"/>
    </cofactor>
</comment>
<dbReference type="InParanoid" id="A0A163APF7"/>
<dbReference type="Pfam" id="PF13359">
    <property type="entry name" value="DDE_Tnp_4"/>
    <property type="match status" value="1"/>
</dbReference>
<keyword evidence="5" id="KW-1185">Reference proteome</keyword>
<evidence type="ECO:0000313" key="5">
    <source>
        <dbReference type="Proteomes" id="UP000077315"/>
    </source>
</evidence>
<dbReference type="AlphaFoldDB" id="A0A163APF7"/>
<evidence type="ECO:0000256" key="1">
    <source>
        <dbReference type="ARBA" id="ARBA00001968"/>
    </source>
</evidence>
<sequence length="260" mass="29965">MLSAINFQWRILSETFQKFLFFSWCQNKDILAHNQTLSEYLVKQKHLIIQMIVTLKRLGRFGTDASVGYVAKSLGVSLESVVKYTRRFIAGIHSIESPTVFWPDENKPVCISQQIEKQTDFTLCIELGDKNFYSHKSIYCLSAMIVCDKKKRICHCFTGWPEFSHIARAYASSQLALSLKTHFSKDQYLLGNPAYTSSMEVVSEYKKPSNDTLSANNVLFNQLHTNLYVQIEHCIIILKSRFESLKDLHTSVHDKYSLLN</sequence>
<protein>
    <recommendedName>
        <fullName evidence="3">DDE Tnp4 domain-containing protein</fullName>
    </recommendedName>
</protein>
<dbReference type="GeneID" id="29001650"/>
<dbReference type="OrthoDB" id="2445244at2759"/>
<name>A0A163APF7_PHYB8</name>
<evidence type="ECO:0000259" key="3">
    <source>
        <dbReference type="Pfam" id="PF13359"/>
    </source>
</evidence>
<gene>
    <name evidence="4" type="ORF">PHYBLDRAFT_61071</name>
</gene>
<proteinExistence type="predicted"/>
<keyword evidence="2" id="KW-0479">Metal-binding</keyword>
<dbReference type="Proteomes" id="UP000077315">
    <property type="component" value="Unassembled WGS sequence"/>
</dbReference>
<evidence type="ECO:0000256" key="2">
    <source>
        <dbReference type="ARBA" id="ARBA00022723"/>
    </source>
</evidence>
<feature type="domain" description="DDE Tnp4" evidence="3">
    <location>
        <begin position="129"/>
        <end position="251"/>
    </location>
</feature>
<dbReference type="RefSeq" id="XP_018292921.1">
    <property type="nucleotide sequence ID" value="XM_018440744.1"/>
</dbReference>
<reference evidence="5" key="1">
    <citation type="submission" date="2015-06" db="EMBL/GenBank/DDBJ databases">
        <title>Expansion of signal transduction pathways in fungi by whole-genome duplication.</title>
        <authorList>
            <consortium name="DOE Joint Genome Institute"/>
            <person name="Corrochano L.M."/>
            <person name="Kuo A."/>
            <person name="Marcet-Houben M."/>
            <person name="Polaino S."/>
            <person name="Salamov A."/>
            <person name="Villalobos J.M."/>
            <person name="Alvarez M.I."/>
            <person name="Avalos J."/>
            <person name="Benito E.P."/>
            <person name="Benoit I."/>
            <person name="Burger G."/>
            <person name="Camino L.P."/>
            <person name="Canovas D."/>
            <person name="Cerda-Olmedo E."/>
            <person name="Cheng J.-F."/>
            <person name="Dominguez A."/>
            <person name="Elias M."/>
            <person name="Eslava A.P."/>
            <person name="Glaser F."/>
            <person name="Grimwood J."/>
            <person name="Gutierrez G."/>
            <person name="Heitman J."/>
            <person name="Henrissat B."/>
            <person name="Iturriaga E.A."/>
            <person name="Lang B.F."/>
            <person name="Lavin J.L."/>
            <person name="Lee S."/>
            <person name="Li W."/>
            <person name="Lindquist E."/>
            <person name="Lopez-Garcia S."/>
            <person name="Luque E.M."/>
            <person name="Marcos A.T."/>
            <person name="Martin J."/>
            <person name="McCluskey K."/>
            <person name="Medina H.R."/>
            <person name="Miralles-Duran A."/>
            <person name="Miyazaki A."/>
            <person name="Munoz-Torres E."/>
            <person name="Oguiza J.A."/>
            <person name="Ohm R."/>
            <person name="Olmedo M."/>
            <person name="Orejas M."/>
            <person name="Ortiz-Castellanos L."/>
            <person name="Pisabarro A.G."/>
            <person name="Rodriguez-Romero J."/>
            <person name="Ruiz-Herrera J."/>
            <person name="Ruiz-Vazquez R."/>
            <person name="Sanz C."/>
            <person name="Schackwitz W."/>
            <person name="Schmutz J."/>
            <person name="Shahriari M."/>
            <person name="Shelest E."/>
            <person name="Silva-Franco F."/>
            <person name="Soanes D."/>
            <person name="Syed K."/>
            <person name="Tagua V.G."/>
            <person name="Talbot N.J."/>
            <person name="Thon M."/>
            <person name="De vries R.P."/>
            <person name="Wiebenga A."/>
            <person name="Yadav J.S."/>
            <person name="Braun E.L."/>
            <person name="Baker S."/>
            <person name="Garre V."/>
            <person name="Horwitz B."/>
            <person name="Torres-Martinez S."/>
            <person name="Idnurm A."/>
            <person name="Herrera-Estrella A."/>
            <person name="Gabaldon T."/>
            <person name="Grigoriev I.V."/>
        </authorList>
    </citation>
    <scope>NUCLEOTIDE SEQUENCE [LARGE SCALE GENOMIC DNA]</scope>
    <source>
        <strain evidence="5">NRRL 1555(-)</strain>
    </source>
</reference>
<accession>A0A163APF7</accession>
<organism evidence="4 5">
    <name type="scientific">Phycomyces blakesleeanus (strain ATCC 8743b / DSM 1359 / FGSC 10004 / NBRC 33097 / NRRL 1555)</name>
    <dbReference type="NCBI Taxonomy" id="763407"/>
    <lineage>
        <taxon>Eukaryota</taxon>
        <taxon>Fungi</taxon>
        <taxon>Fungi incertae sedis</taxon>
        <taxon>Mucoromycota</taxon>
        <taxon>Mucoromycotina</taxon>
        <taxon>Mucoromycetes</taxon>
        <taxon>Mucorales</taxon>
        <taxon>Phycomycetaceae</taxon>
        <taxon>Phycomyces</taxon>
    </lineage>
</organism>
<dbReference type="GO" id="GO:0046872">
    <property type="term" value="F:metal ion binding"/>
    <property type="evidence" value="ECO:0007669"/>
    <property type="project" value="UniProtKB-KW"/>
</dbReference>